<dbReference type="InterPro" id="IPR020846">
    <property type="entry name" value="MFS_dom"/>
</dbReference>
<dbReference type="PROSITE" id="PS50850">
    <property type="entry name" value="MFS"/>
    <property type="match status" value="1"/>
</dbReference>
<comment type="caution">
    <text evidence="9">The sequence shown here is derived from an EMBL/GenBank/DDBJ whole genome shotgun (WGS) entry which is preliminary data.</text>
</comment>
<reference evidence="9 10" key="1">
    <citation type="submission" date="2016-08" db="EMBL/GenBank/DDBJ databases">
        <authorList>
            <consortium name="Lentinula edodes genome sequencing consortium"/>
            <person name="Sakamoto Y."/>
            <person name="Nakade K."/>
            <person name="Sato S."/>
            <person name="Yoshida Y."/>
            <person name="Miyazaki K."/>
            <person name="Natsume S."/>
            <person name="Konno N."/>
        </authorList>
    </citation>
    <scope>NUCLEOTIDE SEQUENCE [LARGE SCALE GENOMIC DNA]</scope>
    <source>
        <strain evidence="9 10">NBRC 111202</strain>
    </source>
</reference>
<feature type="transmembrane region" description="Helical" evidence="7">
    <location>
        <begin position="574"/>
        <end position="593"/>
    </location>
</feature>
<evidence type="ECO:0000256" key="2">
    <source>
        <dbReference type="ARBA" id="ARBA00010992"/>
    </source>
</evidence>
<feature type="transmembrane region" description="Helical" evidence="7">
    <location>
        <begin position="251"/>
        <end position="269"/>
    </location>
</feature>
<evidence type="ECO:0000256" key="7">
    <source>
        <dbReference type="SAM" id="Phobius"/>
    </source>
</evidence>
<dbReference type="InterPro" id="IPR005828">
    <property type="entry name" value="MFS_sugar_transport-like"/>
</dbReference>
<feature type="transmembrane region" description="Helical" evidence="7">
    <location>
        <begin position="644"/>
        <end position="663"/>
    </location>
</feature>
<feature type="transmembrane region" description="Helical" evidence="7">
    <location>
        <begin position="354"/>
        <end position="378"/>
    </location>
</feature>
<feature type="transmembrane region" description="Helical" evidence="7">
    <location>
        <begin position="478"/>
        <end position="500"/>
    </location>
</feature>
<evidence type="ECO:0000256" key="5">
    <source>
        <dbReference type="ARBA" id="ARBA00023136"/>
    </source>
</evidence>
<feature type="transmembrane region" description="Helical" evidence="7">
    <location>
        <begin position="545"/>
        <end position="568"/>
    </location>
</feature>
<name>A0A1Q3ECC8_LENED</name>
<dbReference type="Pfam" id="PF00083">
    <property type="entry name" value="Sugar_tr"/>
    <property type="match status" value="2"/>
</dbReference>
<evidence type="ECO:0000256" key="4">
    <source>
        <dbReference type="ARBA" id="ARBA00022989"/>
    </source>
</evidence>
<evidence type="ECO:0000256" key="6">
    <source>
        <dbReference type="SAM" id="MobiDB-lite"/>
    </source>
</evidence>
<gene>
    <name evidence="9" type="ORF">LENED_006646</name>
</gene>
<evidence type="ECO:0000313" key="9">
    <source>
        <dbReference type="EMBL" id="GAW04832.1"/>
    </source>
</evidence>
<comment type="subcellular location">
    <subcellularLocation>
        <location evidence="1">Membrane</location>
        <topology evidence="1">Multi-pass membrane protein</topology>
    </subcellularLocation>
</comment>
<feature type="region of interest" description="Disordered" evidence="6">
    <location>
        <begin position="691"/>
        <end position="713"/>
    </location>
</feature>
<evidence type="ECO:0000313" key="10">
    <source>
        <dbReference type="Proteomes" id="UP000188533"/>
    </source>
</evidence>
<feature type="transmembrane region" description="Helical" evidence="7">
    <location>
        <begin position="180"/>
        <end position="200"/>
    </location>
</feature>
<dbReference type="Proteomes" id="UP000188533">
    <property type="component" value="Unassembled WGS sequence"/>
</dbReference>
<keyword evidence="4 7" id="KW-1133">Transmembrane helix</keyword>
<dbReference type="SUPFAM" id="SSF103473">
    <property type="entry name" value="MFS general substrate transporter"/>
    <property type="match status" value="1"/>
</dbReference>
<reference evidence="9 10" key="2">
    <citation type="submission" date="2017-02" db="EMBL/GenBank/DDBJ databases">
        <title>A genome survey and senescence transcriptome analysis in Lentinula edodes.</title>
        <authorList>
            <person name="Sakamoto Y."/>
            <person name="Nakade K."/>
            <person name="Sato S."/>
            <person name="Yoshida Y."/>
            <person name="Miyazaki K."/>
            <person name="Natsume S."/>
            <person name="Konno N."/>
        </authorList>
    </citation>
    <scope>NUCLEOTIDE SEQUENCE [LARGE SCALE GENOMIC DNA]</scope>
    <source>
        <strain evidence="9 10">NBRC 111202</strain>
    </source>
</reference>
<sequence>MILMSSFFSFSVTLVQLYISRLKLTVHTTGNAWVALVKNSRTHCVSSLSMNSVVLGLYIIPDMALTGDYTIEVSGTTDLEAGSLLSGPGIVLNTSTIANFRHFSYRHFRWLPGAYSRTLYNTSSSSALDFKHDDLGSESEKVPPHQLQAISPNTRLGNPTTWKNNTHPQWWRDPGLRRNVFWIAVLYFGFFTWGYSTALLNCLQPLPQFNEYFHNPSGGRLGIIYASQSLPTVILAPAIPWSNDFLGRKRTISIGSLIVISGTILGTLSRTTAMLIASRVIVGLALPFMSVACVCLVNELAHPRLRGICATINSSMYFGGVIVVSWLTFGTLHWDQSISASENNTSAYSGDQWAWRLPILLQALGPTILLCFTSASLLPGPLLSLLHNSKGTQTRVRPRSAFAVPESPRWLVAHGYIHEAHSVLAQAHANGDMQDELVLGELGEIQDCLVKEREEAVGKGMWEGWKDLWRTEGLRRRMLVVTIIGAGSQLKGTSAIASYITPILNLVGFVNPDKIAIINACLTTCDFISAIAGALCVNSVGRRPLWIISTAGLLVCFAVMTALAAVFAQSASMPAAYAFIVVLFILRVFNGMGWSPLTHNYPAEILPYSIRARALSYFTFLETSVLAFNLWLHPVAFQHLGWRYFLVFVAVLSALLVAIWFLFIETRGRTIEQVSLLFDLSPTERRRRNQILSSPDLEDGDVKNRNDSEKSSS</sequence>
<feature type="transmembrane region" description="Helical" evidence="7">
    <location>
        <begin position="275"/>
        <end position="297"/>
    </location>
</feature>
<evidence type="ECO:0000259" key="8">
    <source>
        <dbReference type="PROSITE" id="PS50850"/>
    </source>
</evidence>
<dbReference type="PANTHER" id="PTHR48022">
    <property type="entry name" value="PLASTIDIC GLUCOSE TRANSPORTER 4"/>
    <property type="match status" value="1"/>
</dbReference>
<keyword evidence="5 7" id="KW-0472">Membrane</keyword>
<evidence type="ECO:0000256" key="1">
    <source>
        <dbReference type="ARBA" id="ARBA00004141"/>
    </source>
</evidence>
<feature type="transmembrane region" description="Helical" evidence="7">
    <location>
        <begin position="515"/>
        <end position="538"/>
    </location>
</feature>
<dbReference type="EMBL" id="BDGU01000213">
    <property type="protein sequence ID" value="GAW04832.1"/>
    <property type="molecule type" value="Genomic_DNA"/>
</dbReference>
<keyword evidence="3 7" id="KW-0812">Transmembrane</keyword>
<dbReference type="AlphaFoldDB" id="A0A1Q3ECC8"/>
<dbReference type="PANTHER" id="PTHR48022:SF52">
    <property type="entry name" value="SUGAR TRANSPORTER, PUTATIVE-RELATED"/>
    <property type="match status" value="1"/>
</dbReference>
<organism evidence="9 10">
    <name type="scientific">Lentinula edodes</name>
    <name type="common">Shiitake mushroom</name>
    <name type="synonym">Lentinus edodes</name>
    <dbReference type="NCBI Taxonomy" id="5353"/>
    <lineage>
        <taxon>Eukaryota</taxon>
        <taxon>Fungi</taxon>
        <taxon>Dikarya</taxon>
        <taxon>Basidiomycota</taxon>
        <taxon>Agaricomycotina</taxon>
        <taxon>Agaricomycetes</taxon>
        <taxon>Agaricomycetidae</taxon>
        <taxon>Agaricales</taxon>
        <taxon>Marasmiineae</taxon>
        <taxon>Omphalotaceae</taxon>
        <taxon>Lentinula</taxon>
    </lineage>
</organism>
<dbReference type="GO" id="GO:0005351">
    <property type="term" value="F:carbohydrate:proton symporter activity"/>
    <property type="evidence" value="ECO:0007669"/>
    <property type="project" value="TreeGrafter"/>
</dbReference>
<feature type="transmembrane region" description="Helical" evidence="7">
    <location>
        <begin position="614"/>
        <end position="632"/>
    </location>
</feature>
<accession>A0A1Q3ECC8</accession>
<feature type="transmembrane region" description="Helical" evidence="7">
    <location>
        <begin position="317"/>
        <end position="334"/>
    </location>
</feature>
<dbReference type="Gene3D" id="1.20.1250.20">
    <property type="entry name" value="MFS general substrate transporter like domains"/>
    <property type="match status" value="2"/>
</dbReference>
<dbReference type="GO" id="GO:0016020">
    <property type="term" value="C:membrane"/>
    <property type="evidence" value="ECO:0007669"/>
    <property type="project" value="UniProtKB-SubCell"/>
</dbReference>
<protein>
    <submittedName>
        <fullName evidence="9">Hexose transporter protein</fullName>
    </submittedName>
</protein>
<keyword evidence="10" id="KW-1185">Reference proteome</keyword>
<feature type="domain" description="Major facilitator superfamily (MFS) profile" evidence="8">
    <location>
        <begin position="182"/>
        <end position="667"/>
    </location>
</feature>
<dbReference type="InterPro" id="IPR036259">
    <property type="entry name" value="MFS_trans_sf"/>
</dbReference>
<comment type="similarity">
    <text evidence="2">Belongs to the major facilitator superfamily. Sugar transporter (TC 2.A.1.1) family.</text>
</comment>
<feature type="compositionally biased region" description="Basic and acidic residues" evidence="6">
    <location>
        <begin position="700"/>
        <end position="713"/>
    </location>
</feature>
<proteinExistence type="inferred from homology"/>
<dbReference type="InterPro" id="IPR050360">
    <property type="entry name" value="MFS_Sugar_Transporters"/>
</dbReference>
<dbReference type="STRING" id="5353.A0A1Q3ECC8"/>
<evidence type="ECO:0000256" key="3">
    <source>
        <dbReference type="ARBA" id="ARBA00022692"/>
    </source>
</evidence>